<dbReference type="GO" id="GO:0009116">
    <property type="term" value="P:nucleoside metabolic process"/>
    <property type="evidence" value="ECO:0007669"/>
    <property type="project" value="InterPro"/>
</dbReference>
<dbReference type="InterPro" id="IPR000845">
    <property type="entry name" value="Nucleoside_phosphorylase_d"/>
</dbReference>
<feature type="region of interest" description="Disordered" evidence="1">
    <location>
        <begin position="549"/>
        <end position="606"/>
    </location>
</feature>
<name>A0A100I6T7_ASPNG</name>
<dbReference type="OMA" id="YGMAINT"/>
<feature type="domain" description="Nucleoside phosphorylase" evidence="2">
    <location>
        <begin position="13"/>
        <end position="272"/>
    </location>
</feature>
<sequence length="642" mass="71230">MAAAAAMLDVLHEELPAQPNDHNTYIFGQIGLHNVVITCLPSREYGIASAATVATQLKSSFHAIRFGLMVGIGGGIPNETNDVRLGDIVVSSPTGIYGGVVQYDYGKAYPGHFEHTGTLDRPPRTLLSALAKLQASHEVQGSKVCHSVTEMFRRNPFMERGYARPQSSDYLFLSDYIHKSRASSCIHCDLSRSVKRPKRISNEPVIHYGLIASGNRVIKDSCLRDQLGRKFGAICVEMEAAGLMNTFPCLVIRGICDYADTHKNKSWQRYAAAVAAAYTRELLQVTSVTSSGISRHESNSNYTPSHDLHMRKSILHSTCMSFTEMTNSRATSYGMAINTNQSLATPKRDEIIKILCGPRSSEHLRSQKREPVVWVLQADNQGTSEGAFTTDVFKSLACQILHLSKHPQTESDASAYYVQAQADGQQMQWLSLLGKAMSSLTQLIMVIERSTLVDSEDNPLTEDTSLVAFFLRLIKEITQRESNYQHRLTLTAQLHRTMYWTNEANAKLLVGVLEQMRGKLKLDYERLATHMGSDCTACAIEQQITKLKRQANNSSPTKSTAGSSGDKSTSTTTPSSTPMKRQPDIACNFHRRPAKKTKLDDKDAPVSPSKLVTVKRDIEPDVVFVKTETKSMVMEKIKEERS</sequence>
<dbReference type="EMBL" id="BCMY01000001">
    <property type="protein sequence ID" value="GAQ35215.1"/>
    <property type="molecule type" value="Genomic_DNA"/>
</dbReference>
<dbReference type="GO" id="GO:0003824">
    <property type="term" value="F:catalytic activity"/>
    <property type="evidence" value="ECO:0007669"/>
    <property type="project" value="InterPro"/>
</dbReference>
<dbReference type="VEuPathDB" id="FungiDB:M747DRAFT_282995"/>
<proteinExistence type="predicted"/>
<dbReference type="VEuPathDB" id="FungiDB:ATCC64974_59540"/>
<gene>
    <name evidence="3" type="ORF">ABL_01107</name>
</gene>
<dbReference type="Gene3D" id="3.40.50.1580">
    <property type="entry name" value="Nucleoside phosphorylase domain"/>
    <property type="match status" value="1"/>
</dbReference>
<dbReference type="VEuPathDB" id="FungiDB:An08g11180"/>
<evidence type="ECO:0000259" key="2">
    <source>
        <dbReference type="Pfam" id="PF01048"/>
    </source>
</evidence>
<dbReference type="PANTHER" id="PTHR46082:SF11">
    <property type="entry name" value="AAA+ ATPASE DOMAIN-CONTAINING PROTEIN-RELATED"/>
    <property type="match status" value="1"/>
</dbReference>
<dbReference type="AlphaFoldDB" id="A0A100I6T7"/>
<dbReference type="Pfam" id="PF01048">
    <property type="entry name" value="PNP_UDP_1"/>
    <property type="match status" value="1"/>
</dbReference>
<protein>
    <submittedName>
        <fullName evidence="3">Kinesin light chain, putative</fullName>
    </submittedName>
</protein>
<comment type="caution">
    <text evidence="3">The sequence shown here is derived from an EMBL/GenBank/DDBJ whole genome shotgun (WGS) entry which is preliminary data.</text>
</comment>
<dbReference type="VEuPathDB" id="FungiDB:ATCC64974_22450"/>
<dbReference type="InterPro" id="IPR035994">
    <property type="entry name" value="Nucleoside_phosphorylase_sf"/>
</dbReference>
<dbReference type="Proteomes" id="UP000068243">
    <property type="component" value="Unassembled WGS sequence"/>
</dbReference>
<dbReference type="VEuPathDB" id="FungiDB:M747DRAFT_327658"/>
<dbReference type="PANTHER" id="PTHR46082">
    <property type="entry name" value="ATP/GTP-BINDING PROTEIN-RELATED"/>
    <property type="match status" value="1"/>
</dbReference>
<evidence type="ECO:0000313" key="3">
    <source>
        <dbReference type="EMBL" id="GAQ35215.1"/>
    </source>
</evidence>
<dbReference type="InterPro" id="IPR053137">
    <property type="entry name" value="NLR-like"/>
</dbReference>
<reference evidence="4" key="1">
    <citation type="journal article" date="2016" name="Genome Announc.">
        <title>Draft genome sequence of Aspergillus niger strain An76.</title>
        <authorList>
            <person name="Gong W."/>
            <person name="Cheng Z."/>
            <person name="Zhang H."/>
            <person name="Liu L."/>
            <person name="Gao P."/>
            <person name="Wang L."/>
        </authorList>
    </citation>
    <scope>NUCLEOTIDE SEQUENCE [LARGE SCALE GENOMIC DNA]</scope>
    <source>
        <strain evidence="4">An76</strain>
    </source>
</reference>
<accession>A0A100I6T7</accession>
<dbReference type="VEuPathDB" id="FungiDB:ASPNIDRAFT2_1129713"/>
<feature type="compositionally biased region" description="Low complexity" evidence="1">
    <location>
        <begin position="557"/>
        <end position="578"/>
    </location>
</feature>
<dbReference type="SUPFAM" id="SSF53167">
    <property type="entry name" value="Purine and uridine phosphorylases"/>
    <property type="match status" value="1"/>
</dbReference>
<dbReference type="VEuPathDB" id="FungiDB:An02g00680"/>
<dbReference type="OrthoDB" id="1577640at2759"/>
<evidence type="ECO:0000256" key="1">
    <source>
        <dbReference type="SAM" id="MobiDB-lite"/>
    </source>
</evidence>
<dbReference type="VEuPathDB" id="FungiDB:ASPNIDRAFT2_1213344"/>
<organism evidence="3 4">
    <name type="scientific">Aspergillus niger</name>
    <dbReference type="NCBI Taxonomy" id="5061"/>
    <lineage>
        <taxon>Eukaryota</taxon>
        <taxon>Fungi</taxon>
        <taxon>Dikarya</taxon>
        <taxon>Ascomycota</taxon>
        <taxon>Pezizomycotina</taxon>
        <taxon>Eurotiomycetes</taxon>
        <taxon>Eurotiomycetidae</taxon>
        <taxon>Eurotiales</taxon>
        <taxon>Aspergillaceae</taxon>
        <taxon>Aspergillus</taxon>
        <taxon>Aspergillus subgen. Circumdati</taxon>
    </lineage>
</organism>
<evidence type="ECO:0000313" key="4">
    <source>
        <dbReference type="Proteomes" id="UP000068243"/>
    </source>
</evidence>